<reference evidence="2 3" key="1">
    <citation type="journal article" date="2020" name="Mol. Biol. Evol.">
        <title>Distinct Expression and Methylation Patterns for Genes with Different Fates following a Single Whole-Genome Duplication in Flowering Plants.</title>
        <authorList>
            <person name="Shi T."/>
            <person name="Rahmani R.S."/>
            <person name="Gugger P.F."/>
            <person name="Wang M."/>
            <person name="Li H."/>
            <person name="Zhang Y."/>
            <person name="Li Z."/>
            <person name="Wang Q."/>
            <person name="Van de Peer Y."/>
            <person name="Marchal K."/>
            <person name="Chen J."/>
        </authorList>
    </citation>
    <scope>NUCLEOTIDE SEQUENCE [LARGE SCALE GENOMIC DNA]</scope>
    <source>
        <tissue evidence="2">Leaf</tissue>
    </source>
</reference>
<organism evidence="2 3">
    <name type="scientific">Nelumbo nucifera</name>
    <name type="common">Sacred lotus</name>
    <dbReference type="NCBI Taxonomy" id="4432"/>
    <lineage>
        <taxon>Eukaryota</taxon>
        <taxon>Viridiplantae</taxon>
        <taxon>Streptophyta</taxon>
        <taxon>Embryophyta</taxon>
        <taxon>Tracheophyta</taxon>
        <taxon>Spermatophyta</taxon>
        <taxon>Magnoliopsida</taxon>
        <taxon>Proteales</taxon>
        <taxon>Nelumbonaceae</taxon>
        <taxon>Nelumbo</taxon>
    </lineage>
</organism>
<proteinExistence type="predicted"/>
<accession>A0A822YLX6</accession>
<evidence type="ECO:0000313" key="2">
    <source>
        <dbReference type="EMBL" id="DAD31906.1"/>
    </source>
</evidence>
<gene>
    <name evidence="2" type="ORF">HUJ06_010757</name>
</gene>
<dbReference type="Proteomes" id="UP000607653">
    <property type="component" value="Unassembled WGS sequence"/>
</dbReference>
<feature type="signal peptide" evidence="1">
    <location>
        <begin position="1"/>
        <end position="27"/>
    </location>
</feature>
<keyword evidence="3" id="KW-1185">Reference proteome</keyword>
<comment type="caution">
    <text evidence="2">The sequence shown here is derived from an EMBL/GenBank/DDBJ whole genome shotgun (WGS) entry which is preliminary data.</text>
</comment>
<name>A0A822YLX6_NELNU</name>
<dbReference type="EMBL" id="DUZY01000003">
    <property type="protein sequence ID" value="DAD31906.1"/>
    <property type="molecule type" value="Genomic_DNA"/>
</dbReference>
<dbReference type="AlphaFoldDB" id="A0A822YLX6"/>
<evidence type="ECO:0000256" key="1">
    <source>
        <dbReference type="SAM" id="SignalP"/>
    </source>
</evidence>
<protein>
    <submittedName>
        <fullName evidence="2">Uncharacterized protein</fullName>
    </submittedName>
</protein>
<feature type="chain" id="PRO_5033022520" evidence="1">
    <location>
        <begin position="28"/>
        <end position="53"/>
    </location>
</feature>
<keyword evidence="1" id="KW-0732">Signal</keyword>
<evidence type="ECO:0000313" key="3">
    <source>
        <dbReference type="Proteomes" id="UP000607653"/>
    </source>
</evidence>
<sequence length="53" mass="5955">MNTQQMKALQWRSPLLFLALLSGGQNGESDIALRGIEGRRSDFNYVFSFSSCL</sequence>